<dbReference type="RefSeq" id="WP_088708298.1">
    <property type="nucleotide sequence ID" value="NZ_LSTO01000001.1"/>
</dbReference>
<dbReference type="Pfam" id="PF00563">
    <property type="entry name" value="EAL"/>
    <property type="match status" value="1"/>
</dbReference>
<dbReference type="Gene3D" id="3.40.50.2300">
    <property type="match status" value="2"/>
</dbReference>
<dbReference type="Pfam" id="PF13426">
    <property type="entry name" value="PAS_9"/>
    <property type="match status" value="1"/>
</dbReference>
<dbReference type="InterPro" id="IPR000160">
    <property type="entry name" value="GGDEF_dom"/>
</dbReference>
<dbReference type="InterPro" id="IPR001633">
    <property type="entry name" value="EAL_dom"/>
</dbReference>
<dbReference type="Pfam" id="PF00990">
    <property type="entry name" value="GGDEF"/>
    <property type="match status" value="1"/>
</dbReference>
<dbReference type="SUPFAM" id="SSF141868">
    <property type="entry name" value="EAL domain-like"/>
    <property type="match status" value="1"/>
</dbReference>
<dbReference type="CDD" id="cd01948">
    <property type="entry name" value="EAL"/>
    <property type="match status" value="1"/>
</dbReference>
<dbReference type="Proteomes" id="UP000197535">
    <property type="component" value="Unassembled WGS sequence"/>
</dbReference>
<feature type="domain" description="GGDEF" evidence="6">
    <location>
        <begin position="562"/>
        <end position="696"/>
    </location>
</feature>
<feature type="domain" description="PAS" evidence="3">
    <location>
        <begin position="405"/>
        <end position="449"/>
    </location>
</feature>
<feature type="domain" description="PAC" evidence="4">
    <location>
        <begin position="356"/>
        <end position="408"/>
    </location>
</feature>
<name>A0A254TJF1_9BURK</name>
<feature type="domain" description="Response regulatory" evidence="2">
    <location>
        <begin position="142"/>
        <end position="264"/>
    </location>
</feature>
<dbReference type="CDD" id="cd00130">
    <property type="entry name" value="PAS"/>
    <property type="match status" value="2"/>
</dbReference>
<dbReference type="Gene3D" id="3.30.450.20">
    <property type="entry name" value="PAS domain"/>
    <property type="match status" value="2"/>
</dbReference>
<dbReference type="InterPro" id="IPR052155">
    <property type="entry name" value="Biofilm_reg_signaling"/>
</dbReference>
<dbReference type="NCBIfam" id="TIGR00229">
    <property type="entry name" value="sensory_box"/>
    <property type="match status" value="2"/>
</dbReference>
<dbReference type="InterPro" id="IPR043128">
    <property type="entry name" value="Rev_trsase/Diguanyl_cyclase"/>
</dbReference>
<dbReference type="AlphaFoldDB" id="A0A254TJF1"/>
<feature type="domain" description="PAS" evidence="3">
    <location>
        <begin position="280"/>
        <end position="354"/>
    </location>
</feature>
<dbReference type="PROSITE" id="PS50887">
    <property type="entry name" value="GGDEF"/>
    <property type="match status" value="1"/>
</dbReference>
<dbReference type="Pfam" id="PF08447">
    <property type="entry name" value="PAS_3"/>
    <property type="match status" value="1"/>
</dbReference>
<dbReference type="PROSITE" id="PS50113">
    <property type="entry name" value="PAC"/>
    <property type="match status" value="1"/>
</dbReference>
<dbReference type="InterPro" id="IPR013655">
    <property type="entry name" value="PAS_fold_3"/>
</dbReference>
<dbReference type="InterPro" id="IPR029787">
    <property type="entry name" value="Nucleotide_cyclase"/>
</dbReference>
<reference evidence="7 8" key="1">
    <citation type="submission" date="2016-02" db="EMBL/GenBank/DDBJ databases">
        <authorList>
            <person name="Wen L."/>
            <person name="He K."/>
            <person name="Yang H."/>
        </authorList>
    </citation>
    <scope>NUCLEOTIDE SEQUENCE [LARGE SCALE GENOMIC DNA]</scope>
    <source>
        <strain evidence="7 8">TSA40</strain>
    </source>
</reference>
<feature type="domain" description="Response regulatory" evidence="2">
    <location>
        <begin position="8"/>
        <end position="126"/>
    </location>
</feature>
<evidence type="ECO:0000259" key="2">
    <source>
        <dbReference type="PROSITE" id="PS50110"/>
    </source>
</evidence>
<evidence type="ECO:0000313" key="7">
    <source>
        <dbReference type="EMBL" id="OWW21442.1"/>
    </source>
</evidence>
<dbReference type="CDD" id="cd00156">
    <property type="entry name" value="REC"/>
    <property type="match status" value="2"/>
</dbReference>
<dbReference type="InterPro" id="IPR035965">
    <property type="entry name" value="PAS-like_dom_sf"/>
</dbReference>
<dbReference type="PROSITE" id="PS50112">
    <property type="entry name" value="PAS"/>
    <property type="match status" value="2"/>
</dbReference>
<gene>
    <name evidence="7" type="ORF">AYR66_20075</name>
</gene>
<dbReference type="InterPro" id="IPR001789">
    <property type="entry name" value="Sig_transdc_resp-reg_receiver"/>
</dbReference>
<dbReference type="OrthoDB" id="9813903at2"/>
<evidence type="ECO:0000259" key="4">
    <source>
        <dbReference type="PROSITE" id="PS50113"/>
    </source>
</evidence>
<organism evidence="7 8">
    <name type="scientific">Noviherbaspirillum denitrificans</name>
    <dbReference type="NCBI Taxonomy" id="1968433"/>
    <lineage>
        <taxon>Bacteria</taxon>
        <taxon>Pseudomonadati</taxon>
        <taxon>Pseudomonadota</taxon>
        <taxon>Betaproteobacteria</taxon>
        <taxon>Burkholderiales</taxon>
        <taxon>Oxalobacteraceae</taxon>
        <taxon>Noviherbaspirillum</taxon>
    </lineage>
</organism>
<dbReference type="Pfam" id="PF00072">
    <property type="entry name" value="Response_reg"/>
    <property type="match status" value="2"/>
</dbReference>
<dbReference type="PROSITE" id="PS50110">
    <property type="entry name" value="RESPONSE_REGULATORY"/>
    <property type="match status" value="2"/>
</dbReference>
<dbReference type="SUPFAM" id="SSF55785">
    <property type="entry name" value="PYP-like sensor domain (PAS domain)"/>
    <property type="match status" value="2"/>
</dbReference>
<evidence type="ECO:0000313" key="8">
    <source>
        <dbReference type="Proteomes" id="UP000197535"/>
    </source>
</evidence>
<dbReference type="SMART" id="SM00091">
    <property type="entry name" value="PAS"/>
    <property type="match status" value="2"/>
</dbReference>
<dbReference type="InterPro" id="IPR000700">
    <property type="entry name" value="PAS-assoc_C"/>
</dbReference>
<evidence type="ECO:0008006" key="9">
    <source>
        <dbReference type="Google" id="ProtNLM"/>
    </source>
</evidence>
<dbReference type="PROSITE" id="PS50883">
    <property type="entry name" value="EAL"/>
    <property type="match status" value="1"/>
</dbReference>
<keyword evidence="8" id="KW-1185">Reference proteome</keyword>
<proteinExistence type="predicted"/>
<dbReference type="EMBL" id="LSTO01000001">
    <property type="protein sequence ID" value="OWW21442.1"/>
    <property type="molecule type" value="Genomic_DNA"/>
</dbReference>
<dbReference type="SUPFAM" id="SSF52172">
    <property type="entry name" value="CheY-like"/>
    <property type="match status" value="2"/>
</dbReference>
<dbReference type="SMART" id="SM00267">
    <property type="entry name" value="GGDEF"/>
    <property type="match status" value="1"/>
</dbReference>
<dbReference type="InterPro" id="IPR011006">
    <property type="entry name" value="CheY-like_superfamily"/>
</dbReference>
<evidence type="ECO:0000256" key="1">
    <source>
        <dbReference type="PROSITE-ProRule" id="PRU00169"/>
    </source>
</evidence>
<dbReference type="InterPro" id="IPR000014">
    <property type="entry name" value="PAS"/>
</dbReference>
<dbReference type="SMART" id="SM00086">
    <property type="entry name" value="PAC"/>
    <property type="match status" value="2"/>
</dbReference>
<feature type="modified residue" description="4-aspartylphosphate" evidence="1">
    <location>
        <position position="198"/>
    </location>
</feature>
<evidence type="ECO:0000259" key="5">
    <source>
        <dbReference type="PROSITE" id="PS50883"/>
    </source>
</evidence>
<dbReference type="Gene3D" id="3.30.70.270">
    <property type="match status" value="1"/>
</dbReference>
<dbReference type="SMART" id="SM00052">
    <property type="entry name" value="EAL"/>
    <property type="match status" value="1"/>
</dbReference>
<dbReference type="InterPro" id="IPR035919">
    <property type="entry name" value="EAL_sf"/>
</dbReference>
<dbReference type="PANTHER" id="PTHR44757:SF2">
    <property type="entry name" value="BIOFILM ARCHITECTURE MAINTENANCE PROTEIN MBAA"/>
    <property type="match status" value="1"/>
</dbReference>
<dbReference type="FunFam" id="3.20.20.450:FF:000001">
    <property type="entry name" value="Cyclic di-GMP phosphodiesterase yahA"/>
    <property type="match status" value="1"/>
</dbReference>
<evidence type="ECO:0000259" key="6">
    <source>
        <dbReference type="PROSITE" id="PS50887"/>
    </source>
</evidence>
<feature type="domain" description="EAL" evidence="5">
    <location>
        <begin position="705"/>
        <end position="959"/>
    </location>
</feature>
<dbReference type="Gene3D" id="3.20.20.450">
    <property type="entry name" value="EAL domain"/>
    <property type="match status" value="1"/>
</dbReference>
<dbReference type="NCBIfam" id="TIGR00254">
    <property type="entry name" value="GGDEF"/>
    <property type="match status" value="1"/>
</dbReference>
<dbReference type="InterPro" id="IPR001610">
    <property type="entry name" value="PAC"/>
</dbReference>
<dbReference type="PANTHER" id="PTHR44757">
    <property type="entry name" value="DIGUANYLATE CYCLASE DGCP"/>
    <property type="match status" value="1"/>
</dbReference>
<dbReference type="SMART" id="SM00448">
    <property type="entry name" value="REC"/>
    <property type="match status" value="2"/>
</dbReference>
<dbReference type="CDD" id="cd01949">
    <property type="entry name" value="GGDEF"/>
    <property type="match status" value="1"/>
</dbReference>
<protein>
    <recommendedName>
        <fullName evidence="9">Diguanylate cyclase</fullName>
    </recommendedName>
</protein>
<sequence length="974" mass="108513">MTADLPKRILYLEDNAMDADLVRRGLARQAPDMVVDVVSTVSEARSKLDEMHSSYELLLSDLNLPDGSGLELLAHVRERNLPLAVVILTGSGDQEAAIAALKAGADDYVVKRADYGVRLVHTLAAALARFRSEQAGKTRLLRVLYAEHNRFDIDLTRRHFARHAPQVRLHVVNDGNEVLDALPPEHASDPPFDVVLLDYQLSGINALEAVKTLRDERGYDLPVVLVTGQGSEDVVAEALRLGVADYVMKHEGYLAELPAILEHAFRQAQLAREQAKLRTASERLRHLLSANPTILYSLKVEGTRFTPVWISDNVTRVVGYTPEECLDPGWWLAGLHPDDRERVLADHKRLFTGHSLTHEYRFLDKSGAVRWVRDDMRLLLDAAGAPCEVVGSWNDITSSREASEHQRLQAAALTSSRDAVMITDLDARILSVNPAFTEITGYTEAEAAGHRASLLRSGRQDRAFFEAMWDSLRRYGQWQGEIWNRRKNAEVYPQWMTITTVRDASGTPTHYVAVGTDLTLLRRTEEQREHLANYDPLTGLPNRVLLGSLLQHALEKAQRQHAQVAVLFLNLDKFKTVNDSLGHASGDSLLLGVTGRLNQRLGGRHLLGRLSADEFVVVMETVRDPSDAEALAVELLVALDAPFSLDGASEVYARTSIGVSLYPQDGLSSHDLLHRADAAVHRAKERGGNQIAFYTSDLSQRARMQLDIDAGLRRALQQGEFVIHYQPKADLHSGCITGAEGLLRWMRPGQGMMPPVEFIPLAEKNGLIIPIGAWVVDEACRQIRAWQDAGLGWMNIAVNVSARQFHDEELERVVAAALQRHGVPARLLTLELTESMLIERPDETIERLQRLKHIGLQLSLDDFGTGYSSLAYLSRFPLDQIKIDRSFVVDMVTNETSATIANSVVDLAHRMRLKVVAEGVETREQLDYLCGNGCDEVQGFYFSRPVPAEEFERMLREGKRLSAPADSVSVQRSC</sequence>
<keyword evidence="1" id="KW-0597">Phosphoprotein</keyword>
<accession>A0A254TJF1</accession>
<comment type="caution">
    <text evidence="7">The sequence shown here is derived from an EMBL/GenBank/DDBJ whole genome shotgun (WGS) entry which is preliminary data.</text>
</comment>
<dbReference type="GO" id="GO:0000160">
    <property type="term" value="P:phosphorelay signal transduction system"/>
    <property type="evidence" value="ECO:0007669"/>
    <property type="project" value="InterPro"/>
</dbReference>
<dbReference type="SUPFAM" id="SSF55073">
    <property type="entry name" value="Nucleotide cyclase"/>
    <property type="match status" value="1"/>
</dbReference>
<evidence type="ECO:0000259" key="3">
    <source>
        <dbReference type="PROSITE" id="PS50112"/>
    </source>
</evidence>
<feature type="modified residue" description="4-aspartylphosphate" evidence="1">
    <location>
        <position position="61"/>
    </location>
</feature>